<protein>
    <recommendedName>
        <fullName evidence="4">Reverse transcriptase domain-containing protein</fullName>
    </recommendedName>
</protein>
<reference evidence="2" key="2">
    <citation type="submission" date="2022-01" db="EMBL/GenBank/DDBJ databases">
        <authorList>
            <person name="Yamashiro T."/>
            <person name="Shiraishi A."/>
            <person name="Satake H."/>
            <person name="Nakayama K."/>
        </authorList>
    </citation>
    <scope>NUCLEOTIDE SEQUENCE</scope>
</reference>
<name>A0ABQ4XGC8_9ASTR</name>
<reference evidence="2" key="1">
    <citation type="journal article" date="2022" name="Int. J. Mol. Sci.">
        <title>Draft Genome of Tanacetum Coccineum: Genomic Comparison of Closely Related Tanacetum-Family Plants.</title>
        <authorList>
            <person name="Yamashiro T."/>
            <person name="Shiraishi A."/>
            <person name="Nakayama K."/>
            <person name="Satake H."/>
        </authorList>
    </citation>
    <scope>NUCLEOTIDE SEQUENCE</scope>
</reference>
<evidence type="ECO:0008006" key="4">
    <source>
        <dbReference type="Google" id="ProtNLM"/>
    </source>
</evidence>
<dbReference type="EMBL" id="BQNB010009497">
    <property type="protein sequence ID" value="GJS64348.1"/>
    <property type="molecule type" value="Genomic_DNA"/>
</dbReference>
<evidence type="ECO:0000313" key="3">
    <source>
        <dbReference type="Proteomes" id="UP001151760"/>
    </source>
</evidence>
<proteinExistence type="predicted"/>
<keyword evidence="3" id="KW-1185">Reference proteome</keyword>
<organism evidence="2 3">
    <name type="scientific">Tanacetum coccineum</name>
    <dbReference type="NCBI Taxonomy" id="301880"/>
    <lineage>
        <taxon>Eukaryota</taxon>
        <taxon>Viridiplantae</taxon>
        <taxon>Streptophyta</taxon>
        <taxon>Embryophyta</taxon>
        <taxon>Tracheophyta</taxon>
        <taxon>Spermatophyta</taxon>
        <taxon>Magnoliopsida</taxon>
        <taxon>eudicotyledons</taxon>
        <taxon>Gunneridae</taxon>
        <taxon>Pentapetalae</taxon>
        <taxon>asterids</taxon>
        <taxon>campanulids</taxon>
        <taxon>Asterales</taxon>
        <taxon>Asteraceae</taxon>
        <taxon>Asteroideae</taxon>
        <taxon>Anthemideae</taxon>
        <taxon>Anthemidinae</taxon>
        <taxon>Tanacetum</taxon>
    </lineage>
</organism>
<accession>A0ABQ4XGC8</accession>
<dbReference type="Proteomes" id="UP001151760">
    <property type="component" value="Unassembled WGS sequence"/>
</dbReference>
<sequence>MDRLSKRKFVIVCHEKVVRIPLEGDEILRVHGERTQGVVKTLMNTKVVAKYPYRLAPLEMQELSEQLQELQDEVLELLRKEKLYTKFTKSEVVKNWEVPTTPSEICYTIRDMKHSSQVFKDKDIGATLTRRPKILSYEIRYHLGIGQMLITDALIGKERVRNLHRVRAAMSIVPVQYGMLRFTSCVWQERCRNVTDAIVKIHEYCRCKQPQAMYKVNGMIQNFGKIYEGMFIDWCSLSSNLIIPELVQEMTDKVVLIKEKLKAARDRQKSCADNRRKPLEFEVGERVMLKVSPWKGVIRFGKKGKLAPRFLTSLLDDGRGSGSWMFLFVWSGYAAMRTLCGQAKLLALNLGTRFPKGGDTVTTMTWADRGTRSIPLFVVLESGRLRALMDCRKAHLLEDKQIPSVGVFDELYLAFGRHLEEIHVTWAHLEKKRTRLRTYTNISQDYVLRG</sequence>
<evidence type="ECO:0000313" key="2">
    <source>
        <dbReference type="EMBL" id="GJS64348.1"/>
    </source>
</evidence>
<comment type="caution">
    <text evidence="2">The sequence shown here is derived from an EMBL/GenBank/DDBJ whole genome shotgun (WGS) entry which is preliminary data.</text>
</comment>
<feature type="coiled-coil region" evidence="1">
    <location>
        <begin position="53"/>
        <end position="80"/>
    </location>
</feature>
<gene>
    <name evidence="2" type="ORF">Tco_0678912</name>
</gene>
<keyword evidence="1" id="KW-0175">Coiled coil</keyword>
<evidence type="ECO:0000256" key="1">
    <source>
        <dbReference type="SAM" id="Coils"/>
    </source>
</evidence>